<dbReference type="GO" id="GO:0016791">
    <property type="term" value="F:phosphatase activity"/>
    <property type="evidence" value="ECO:0007669"/>
    <property type="project" value="TreeGrafter"/>
</dbReference>
<dbReference type="EMBL" id="FODD01000002">
    <property type="protein sequence ID" value="SEN18085.1"/>
    <property type="molecule type" value="Genomic_DNA"/>
</dbReference>
<dbReference type="RefSeq" id="WP_075016138.1">
    <property type="nucleotide sequence ID" value="NZ_FODD01000002.1"/>
</dbReference>
<dbReference type="Proteomes" id="UP000181951">
    <property type="component" value="Unassembled WGS sequence"/>
</dbReference>
<evidence type="ECO:0000256" key="2">
    <source>
        <dbReference type="SAM" id="MobiDB-lite"/>
    </source>
</evidence>
<gene>
    <name evidence="5" type="ORF">SAMN05216267_1002171</name>
</gene>
<feature type="compositionally biased region" description="Pro residues" evidence="2">
    <location>
        <begin position="17"/>
        <end position="32"/>
    </location>
</feature>
<dbReference type="FunFam" id="3.30.565.10:FF:000028">
    <property type="entry name" value="PAS sensor protein"/>
    <property type="match status" value="1"/>
</dbReference>
<keyword evidence="6" id="KW-1185">Reference proteome</keyword>
<dbReference type="InterPro" id="IPR052016">
    <property type="entry name" value="Bact_Sigma-Reg"/>
</dbReference>
<dbReference type="SMART" id="SM00331">
    <property type="entry name" value="PP2C_SIG"/>
    <property type="match status" value="1"/>
</dbReference>
<dbReference type="SUPFAM" id="SSF55781">
    <property type="entry name" value="GAF domain-like"/>
    <property type="match status" value="1"/>
</dbReference>
<organism evidence="5 6">
    <name type="scientific">Actinacidiphila rubida</name>
    <dbReference type="NCBI Taxonomy" id="310780"/>
    <lineage>
        <taxon>Bacteria</taxon>
        <taxon>Bacillati</taxon>
        <taxon>Actinomycetota</taxon>
        <taxon>Actinomycetes</taxon>
        <taxon>Kitasatosporales</taxon>
        <taxon>Streptomycetaceae</taxon>
        <taxon>Actinacidiphila</taxon>
    </lineage>
</organism>
<sequence length="593" mass="62656">MESRAGSNRGSGGDPRGPGPRGPAPDALPPRSPGARLALLNEMSERIGSELDVTRTAEEVTEAAVPRLADLVAVDLLEGVAEGEEPASGPVGSAAVLRRAAVTSLTEDAPEATYRAGELMTFHPSTPYARCLAAGRPLLVPALDRAADWLAQDPARSAKILGAGVHSLMTVPLRARDVTLGLAHFYRWRLPEPFDEDDLALARDLVARAAVCIDNARRYTREHQATLALQHSLLPRGDRLRNLAVETAHRYLPASGRAGIAGDCYDVISLSGARVGLVVADVAGRGISAVARAGRLLTAIRTLASLDLPPEELLAKLDTLVGRAVDPRQGTHDAGQEAGATCLYAVYDPVTGHCRAASAGHPSPVVVRPGRPAELLDLPTGPPLGIGGAPFAAADFDLPDDSVIAVFTNGLVQDRAAGPDAGLPGLLRALAGADRPLDLLQEQVWRAAVRADRPDDDAVLLLARARAVPADRVVTWDLAADPAAVPEARDLASRQLRTWGLAEVQPLTELFVSELVTNAVRYGRSPIRLRMILERSLICEVSDAASTSPHLRHADATDEGGRGLFMIAQLADAWGTRYMPTGKTIWTEQAVGG</sequence>
<dbReference type="AlphaFoldDB" id="A0A1H8EEZ7"/>
<accession>A0A1H8EEZ7</accession>
<dbReference type="Gene3D" id="3.30.565.10">
    <property type="entry name" value="Histidine kinase-like ATPase, C-terminal domain"/>
    <property type="match status" value="1"/>
</dbReference>
<feature type="domain" description="GAF" evidence="3">
    <location>
        <begin position="67"/>
        <end position="223"/>
    </location>
</feature>
<feature type="region of interest" description="Disordered" evidence="2">
    <location>
        <begin position="1"/>
        <end position="34"/>
    </location>
</feature>
<protein>
    <submittedName>
        <fullName evidence="5">GAF domain-containing protein</fullName>
    </submittedName>
</protein>
<evidence type="ECO:0000259" key="3">
    <source>
        <dbReference type="SMART" id="SM00065"/>
    </source>
</evidence>
<feature type="domain" description="PPM-type phosphatase" evidence="4">
    <location>
        <begin position="242"/>
        <end position="464"/>
    </location>
</feature>
<dbReference type="PANTHER" id="PTHR43156">
    <property type="entry name" value="STAGE II SPORULATION PROTEIN E-RELATED"/>
    <property type="match status" value="1"/>
</dbReference>
<reference evidence="5 6" key="1">
    <citation type="submission" date="2016-10" db="EMBL/GenBank/DDBJ databases">
        <authorList>
            <person name="de Groot N.N."/>
        </authorList>
    </citation>
    <scope>NUCLEOTIDE SEQUENCE [LARGE SCALE GENOMIC DNA]</scope>
    <source>
        <strain evidence="5 6">CGMCC 4.2026</strain>
    </source>
</reference>
<keyword evidence="1" id="KW-0378">Hydrolase</keyword>
<dbReference type="Gene3D" id="3.60.40.10">
    <property type="entry name" value="PPM-type phosphatase domain"/>
    <property type="match status" value="1"/>
</dbReference>
<dbReference type="OrthoDB" id="118142at2"/>
<evidence type="ECO:0000256" key="1">
    <source>
        <dbReference type="ARBA" id="ARBA00022801"/>
    </source>
</evidence>
<dbReference type="Pfam" id="PF01590">
    <property type="entry name" value="GAF"/>
    <property type="match status" value="1"/>
</dbReference>
<dbReference type="InterPro" id="IPR003594">
    <property type="entry name" value="HATPase_dom"/>
</dbReference>
<evidence type="ECO:0000259" key="4">
    <source>
        <dbReference type="SMART" id="SM00331"/>
    </source>
</evidence>
<evidence type="ECO:0000313" key="5">
    <source>
        <dbReference type="EMBL" id="SEN18085.1"/>
    </source>
</evidence>
<dbReference type="InterPro" id="IPR036457">
    <property type="entry name" value="PPM-type-like_dom_sf"/>
</dbReference>
<dbReference type="PANTHER" id="PTHR43156:SF2">
    <property type="entry name" value="STAGE II SPORULATION PROTEIN E"/>
    <property type="match status" value="1"/>
</dbReference>
<dbReference type="STRING" id="310780.SAMN05216267_1002171"/>
<dbReference type="InterPro" id="IPR001932">
    <property type="entry name" value="PPM-type_phosphatase-like_dom"/>
</dbReference>
<dbReference type="FunFam" id="3.30.450.40:FF:000035">
    <property type="entry name" value="PAS sensor protein"/>
    <property type="match status" value="1"/>
</dbReference>
<dbReference type="Gene3D" id="3.30.450.40">
    <property type="match status" value="1"/>
</dbReference>
<dbReference type="Pfam" id="PF07228">
    <property type="entry name" value="SpoIIE"/>
    <property type="match status" value="1"/>
</dbReference>
<dbReference type="Pfam" id="PF13581">
    <property type="entry name" value="HATPase_c_2"/>
    <property type="match status" value="1"/>
</dbReference>
<dbReference type="InterPro" id="IPR029016">
    <property type="entry name" value="GAF-like_dom_sf"/>
</dbReference>
<dbReference type="SMART" id="SM00065">
    <property type="entry name" value="GAF"/>
    <property type="match status" value="1"/>
</dbReference>
<proteinExistence type="predicted"/>
<dbReference type="InterPro" id="IPR003018">
    <property type="entry name" value="GAF"/>
</dbReference>
<dbReference type="CDD" id="cd16936">
    <property type="entry name" value="HATPase_RsbW-like"/>
    <property type="match status" value="1"/>
</dbReference>
<dbReference type="InterPro" id="IPR036890">
    <property type="entry name" value="HATPase_C_sf"/>
</dbReference>
<name>A0A1H8EEZ7_9ACTN</name>
<evidence type="ECO:0000313" key="6">
    <source>
        <dbReference type="Proteomes" id="UP000181951"/>
    </source>
</evidence>